<evidence type="ECO:0000259" key="6">
    <source>
        <dbReference type="SMART" id="SM00363"/>
    </source>
</evidence>
<sequence>MSFEPLSLDDLELFQDDLDIDLIGENLDAITIDPTLPAEMSYTVTATDKGERLDKLVSNMRPDLSRGHVQRLIEEGNLTINGTIVKSGYKLREADLIHLIVPPPAPLAHLAPEAIPLDVVYSDDDIMVINKPAGLVVHPAPGHYSGTLVNALLYHVPNLNINGNIRPGIVHRLDKDTSGLLVVAKTDKALNSLIGQMKEQSTLKEYTVLVEGNVQPPAGIIDAPIGRDPKARKQMAVVRNGKPARTEYKVLAYFARHTLLMARLHTGRTHQIRVHFAYMGHPVTGDPVYGRRKPTLNLKRQFLHAALLGLALPSTGEYREFQAPLPPELEKALLEAQNFD</sequence>
<dbReference type="PROSITE" id="PS50889">
    <property type="entry name" value="S4"/>
    <property type="match status" value="1"/>
</dbReference>
<protein>
    <recommendedName>
        <fullName evidence="5">Pseudouridine synthase</fullName>
        <ecNumber evidence="5">5.4.99.-</ecNumber>
    </recommendedName>
</protein>
<evidence type="ECO:0000256" key="4">
    <source>
        <dbReference type="PROSITE-ProRule" id="PRU00182"/>
    </source>
</evidence>
<evidence type="ECO:0000313" key="8">
    <source>
        <dbReference type="Proteomes" id="UP001431572"/>
    </source>
</evidence>
<dbReference type="InterPro" id="IPR006225">
    <property type="entry name" value="PsdUridine_synth_RluC/D"/>
</dbReference>
<accession>A0ABY9AXP9</accession>
<dbReference type="Pfam" id="PF00849">
    <property type="entry name" value="PseudoU_synth_2"/>
    <property type="match status" value="1"/>
</dbReference>
<dbReference type="Gene3D" id="3.30.2350.10">
    <property type="entry name" value="Pseudouridine synthase"/>
    <property type="match status" value="1"/>
</dbReference>
<dbReference type="InterPro" id="IPR002942">
    <property type="entry name" value="S4_RNA-bd"/>
</dbReference>
<dbReference type="SUPFAM" id="SSF55174">
    <property type="entry name" value="Alpha-L RNA-binding motif"/>
    <property type="match status" value="1"/>
</dbReference>
<dbReference type="InterPro" id="IPR050188">
    <property type="entry name" value="RluA_PseudoU_synthase"/>
</dbReference>
<dbReference type="Gene3D" id="3.10.290.10">
    <property type="entry name" value="RNA-binding S4 domain"/>
    <property type="match status" value="1"/>
</dbReference>
<dbReference type="SUPFAM" id="SSF55120">
    <property type="entry name" value="Pseudouridine synthase"/>
    <property type="match status" value="1"/>
</dbReference>
<comment type="catalytic activity">
    <reaction evidence="1 5">
        <text>a uridine in RNA = a pseudouridine in RNA</text>
        <dbReference type="Rhea" id="RHEA:48348"/>
        <dbReference type="Rhea" id="RHEA-COMP:12068"/>
        <dbReference type="Rhea" id="RHEA-COMP:12069"/>
        <dbReference type="ChEBI" id="CHEBI:65314"/>
        <dbReference type="ChEBI" id="CHEBI:65315"/>
    </reaction>
</comment>
<keyword evidence="4" id="KW-0694">RNA-binding</keyword>
<dbReference type="InterPro" id="IPR006145">
    <property type="entry name" value="PsdUridine_synth_RsuA/RluA"/>
</dbReference>
<name>A0ABY9AXP9_9CHLR</name>
<dbReference type="CDD" id="cd00165">
    <property type="entry name" value="S4"/>
    <property type="match status" value="1"/>
</dbReference>
<evidence type="ECO:0000256" key="2">
    <source>
        <dbReference type="ARBA" id="ARBA00010876"/>
    </source>
</evidence>
<evidence type="ECO:0000256" key="5">
    <source>
        <dbReference type="RuleBase" id="RU362028"/>
    </source>
</evidence>
<dbReference type="InterPro" id="IPR036986">
    <property type="entry name" value="S4_RNA-bd_sf"/>
</dbReference>
<organism evidence="7 8">
    <name type="scientific">Candidatus Chlorohelix allophototropha</name>
    <dbReference type="NCBI Taxonomy" id="3003348"/>
    <lineage>
        <taxon>Bacteria</taxon>
        <taxon>Bacillati</taxon>
        <taxon>Chloroflexota</taxon>
        <taxon>Chloroflexia</taxon>
        <taxon>Candidatus Chloroheliales</taxon>
        <taxon>Candidatus Chloroheliaceae</taxon>
        <taxon>Candidatus Chlorohelix</taxon>
    </lineage>
</organism>
<evidence type="ECO:0000256" key="3">
    <source>
        <dbReference type="ARBA" id="ARBA00023235"/>
    </source>
</evidence>
<dbReference type="CDD" id="cd02869">
    <property type="entry name" value="PseudoU_synth_RluA_like"/>
    <property type="match status" value="1"/>
</dbReference>
<dbReference type="EC" id="5.4.99.-" evidence="5"/>
<dbReference type="PANTHER" id="PTHR21600">
    <property type="entry name" value="MITOCHONDRIAL RNA PSEUDOURIDINE SYNTHASE"/>
    <property type="match status" value="1"/>
</dbReference>
<dbReference type="Pfam" id="PF01479">
    <property type="entry name" value="S4"/>
    <property type="match status" value="1"/>
</dbReference>
<keyword evidence="8" id="KW-1185">Reference proteome</keyword>
<dbReference type="PANTHER" id="PTHR21600:SF44">
    <property type="entry name" value="RIBOSOMAL LARGE SUBUNIT PSEUDOURIDINE SYNTHASE D"/>
    <property type="match status" value="1"/>
</dbReference>
<evidence type="ECO:0000313" key="7">
    <source>
        <dbReference type="EMBL" id="WJW65665.1"/>
    </source>
</evidence>
<dbReference type="EMBL" id="CP128399">
    <property type="protein sequence ID" value="WJW65665.1"/>
    <property type="molecule type" value="Genomic_DNA"/>
</dbReference>
<evidence type="ECO:0000256" key="1">
    <source>
        <dbReference type="ARBA" id="ARBA00000073"/>
    </source>
</evidence>
<keyword evidence="3 5" id="KW-0413">Isomerase</keyword>
<comment type="similarity">
    <text evidence="2 5">Belongs to the pseudouridine synthase RluA family.</text>
</comment>
<dbReference type="InterPro" id="IPR020103">
    <property type="entry name" value="PsdUridine_synth_cat_dom_sf"/>
</dbReference>
<gene>
    <name evidence="7" type="ORF">OZ401_001443</name>
</gene>
<feature type="domain" description="RNA-binding S4" evidence="6">
    <location>
        <begin position="51"/>
        <end position="108"/>
    </location>
</feature>
<dbReference type="Proteomes" id="UP001431572">
    <property type="component" value="Chromosome 1"/>
</dbReference>
<reference evidence="7" key="1">
    <citation type="journal article" date="2024" name="Nature">
        <title>Anoxygenic phototroph of the Chloroflexota uses a type I reaction centre.</title>
        <authorList>
            <person name="Tsuji J.M."/>
            <person name="Shaw N.A."/>
            <person name="Nagashima S."/>
            <person name="Venkiteswaran J.J."/>
            <person name="Schiff S.L."/>
            <person name="Watanabe T."/>
            <person name="Fukui M."/>
            <person name="Hanada S."/>
            <person name="Tank M."/>
            <person name="Neufeld J.D."/>
        </authorList>
    </citation>
    <scope>NUCLEOTIDE SEQUENCE</scope>
    <source>
        <strain evidence="7">L227-S17</strain>
    </source>
</reference>
<dbReference type="PROSITE" id="PS01129">
    <property type="entry name" value="PSI_RLU"/>
    <property type="match status" value="1"/>
</dbReference>
<dbReference type="NCBIfam" id="TIGR00005">
    <property type="entry name" value="rluA_subfam"/>
    <property type="match status" value="1"/>
</dbReference>
<proteinExistence type="inferred from homology"/>
<dbReference type="SMART" id="SM00363">
    <property type="entry name" value="S4"/>
    <property type="match status" value="1"/>
</dbReference>
<comment type="function">
    <text evidence="5">Responsible for synthesis of pseudouridine from uracil.</text>
</comment>
<dbReference type="InterPro" id="IPR006224">
    <property type="entry name" value="PsdUridine_synth_RluA-like_CS"/>
</dbReference>